<protein>
    <submittedName>
        <fullName evidence="1">Uncharacterized protein</fullName>
    </submittedName>
</protein>
<dbReference type="EMBL" id="FQVH01000027">
    <property type="protein sequence ID" value="SHF52575.1"/>
    <property type="molecule type" value="Genomic_DNA"/>
</dbReference>
<name>A0A1M5CCX7_9THEO</name>
<dbReference type="AlphaFoldDB" id="A0A1M5CCX7"/>
<dbReference type="Proteomes" id="UP000184088">
    <property type="component" value="Unassembled WGS sequence"/>
</dbReference>
<accession>A0A1M5CCX7</accession>
<dbReference type="STRING" id="1121256.SAMN02746089_02095"/>
<proteinExistence type="predicted"/>
<organism evidence="1 2">
    <name type="scientific">Caldanaerobius fijiensis DSM 17918</name>
    <dbReference type="NCBI Taxonomy" id="1121256"/>
    <lineage>
        <taxon>Bacteria</taxon>
        <taxon>Bacillati</taxon>
        <taxon>Bacillota</taxon>
        <taxon>Clostridia</taxon>
        <taxon>Thermoanaerobacterales</taxon>
        <taxon>Thermoanaerobacteraceae</taxon>
        <taxon>Caldanaerobius</taxon>
    </lineage>
</organism>
<evidence type="ECO:0000313" key="1">
    <source>
        <dbReference type="EMBL" id="SHF52575.1"/>
    </source>
</evidence>
<gene>
    <name evidence="1" type="ORF">SAMN02746089_02095</name>
</gene>
<keyword evidence="2" id="KW-1185">Reference proteome</keyword>
<sequence length="216" mass="24814">MDKSSKLNEWKLDLDIESLMDYTGCKDLGLVVKGIYISEVALAVYLSWERRVSETNRTQECLGRLLRFLSSYAEELELVVPVLCLIHVLEGVDAEIKNKLNQWAADQDWHRGDFSIVVLSEDKDENKDVEDIIRKILGTASTAWPQIELKPRDIKAIINSFQSEMRSRRTSEEHASLLAAIAQSLDEGTDKPIQNWLNERMEDIYKLMEGRKGSER</sequence>
<evidence type="ECO:0000313" key="2">
    <source>
        <dbReference type="Proteomes" id="UP000184088"/>
    </source>
</evidence>
<reference evidence="1 2" key="1">
    <citation type="submission" date="2016-11" db="EMBL/GenBank/DDBJ databases">
        <authorList>
            <person name="Jaros S."/>
            <person name="Januszkiewicz K."/>
            <person name="Wedrychowicz H."/>
        </authorList>
    </citation>
    <scope>NUCLEOTIDE SEQUENCE [LARGE SCALE GENOMIC DNA]</scope>
    <source>
        <strain evidence="1 2">DSM 17918</strain>
    </source>
</reference>